<organism evidence="1 2">
    <name type="scientific">Bernardetia litoralis (strain ATCC 23117 / DSM 6794 / NBRC 15988 / NCIMB 1366 / Fx l1 / Sio-4)</name>
    <name type="common">Flexibacter litoralis</name>
    <dbReference type="NCBI Taxonomy" id="880071"/>
    <lineage>
        <taxon>Bacteria</taxon>
        <taxon>Pseudomonadati</taxon>
        <taxon>Bacteroidota</taxon>
        <taxon>Cytophagia</taxon>
        <taxon>Cytophagales</taxon>
        <taxon>Bernardetiaceae</taxon>
        <taxon>Bernardetia</taxon>
    </lineage>
</organism>
<name>I4AIU0_BERLS</name>
<dbReference type="AlphaFoldDB" id="I4AIU0"/>
<dbReference type="EMBL" id="CP003345">
    <property type="protein sequence ID" value="AFM03875.1"/>
    <property type="molecule type" value="Genomic_DNA"/>
</dbReference>
<gene>
    <name evidence="1" type="ordered locus">Fleli_1449</name>
</gene>
<sequence precursor="true">MKNHILYSFFLLLTLVACSKEEENIKPVIPITDLPCEEQGTYFLSATIGDSVLCYASDSVAGKKYSFTSVLIDMEEYSKDTSRISVQIHYLDEFDNSINSIHYEIPIVSPYEIKNYTGEERAFYDRNPLIESITDKYYYSKNISNAQNWRKVSDFGIHTFWDDYENREASYFGFQDSSYIHLYNPQFVYDVFKDENHTRSLYRLHYDIYSKLYNSRGEYLHSIKGSGNFTCVFYFSN</sequence>
<dbReference type="KEGG" id="fli:Fleli_1449"/>
<evidence type="ECO:0008006" key="3">
    <source>
        <dbReference type="Google" id="ProtNLM"/>
    </source>
</evidence>
<evidence type="ECO:0000313" key="1">
    <source>
        <dbReference type="EMBL" id="AFM03875.1"/>
    </source>
</evidence>
<evidence type="ECO:0000313" key="2">
    <source>
        <dbReference type="Proteomes" id="UP000006054"/>
    </source>
</evidence>
<accession>I4AIU0</accession>
<dbReference type="STRING" id="880071.Fleli_1449"/>
<dbReference type="HOGENOM" id="CLU_1169278_0_0_10"/>
<dbReference type="Proteomes" id="UP000006054">
    <property type="component" value="Chromosome"/>
</dbReference>
<dbReference type="PROSITE" id="PS51257">
    <property type="entry name" value="PROKAR_LIPOPROTEIN"/>
    <property type="match status" value="1"/>
</dbReference>
<dbReference type="RefSeq" id="WP_014797332.1">
    <property type="nucleotide sequence ID" value="NC_018018.1"/>
</dbReference>
<proteinExistence type="predicted"/>
<keyword evidence="2" id="KW-1185">Reference proteome</keyword>
<protein>
    <recommendedName>
        <fullName evidence="3">Lipoprotein</fullName>
    </recommendedName>
</protein>
<reference evidence="2" key="1">
    <citation type="submission" date="2012-06" db="EMBL/GenBank/DDBJ databases">
        <title>The complete genome of Flexibacter litoralis DSM 6794.</title>
        <authorList>
            <person name="Lucas S."/>
            <person name="Copeland A."/>
            <person name="Lapidus A."/>
            <person name="Glavina del Rio T."/>
            <person name="Dalin E."/>
            <person name="Tice H."/>
            <person name="Bruce D."/>
            <person name="Goodwin L."/>
            <person name="Pitluck S."/>
            <person name="Peters L."/>
            <person name="Ovchinnikova G."/>
            <person name="Lu M."/>
            <person name="Kyrpides N."/>
            <person name="Mavromatis K."/>
            <person name="Ivanova N."/>
            <person name="Brettin T."/>
            <person name="Detter J.C."/>
            <person name="Han C."/>
            <person name="Larimer F."/>
            <person name="Land M."/>
            <person name="Hauser L."/>
            <person name="Markowitz V."/>
            <person name="Cheng J.-F."/>
            <person name="Hugenholtz P."/>
            <person name="Woyke T."/>
            <person name="Wu D."/>
            <person name="Spring S."/>
            <person name="Lang E."/>
            <person name="Kopitz M."/>
            <person name="Brambilla E."/>
            <person name="Klenk H.-P."/>
            <person name="Eisen J.A."/>
        </authorList>
    </citation>
    <scope>NUCLEOTIDE SEQUENCE [LARGE SCALE GENOMIC DNA]</scope>
    <source>
        <strain evidence="2">ATCC 23117 / DSM 6794 / NBRC 15988 / NCIMB 1366 / Sio-4</strain>
    </source>
</reference>